<dbReference type="AlphaFoldDB" id="A0AAV4W4N1"/>
<protein>
    <submittedName>
        <fullName evidence="1">Uncharacterized protein</fullName>
    </submittedName>
</protein>
<name>A0AAV4W4N1_9ARAC</name>
<evidence type="ECO:0000313" key="2">
    <source>
        <dbReference type="Proteomes" id="UP001054837"/>
    </source>
</evidence>
<reference evidence="1 2" key="1">
    <citation type="submission" date="2021-06" db="EMBL/GenBank/DDBJ databases">
        <title>Caerostris darwini draft genome.</title>
        <authorList>
            <person name="Kono N."/>
            <person name="Arakawa K."/>
        </authorList>
    </citation>
    <scope>NUCLEOTIDE SEQUENCE [LARGE SCALE GENOMIC DNA]</scope>
</reference>
<accession>A0AAV4W4N1</accession>
<comment type="caution">
    <text evidence="1">The sequence shown here is derived from an EMBL/GenBank/DDBJ whole genome shotgun (WGS) entry which is preliminary data.</text>
</comment>
<sequence>MDSILKCISNFFKDECLKECEDRNFFCSDDSGSSKDPGSDNFPVYYGLPDQTIVCRDTRDGGGGVGGRKPLLKKISRRLRVKGTRAGNPSPPNCQKVALFFSTCCPNGRSDTPHKDAPQNKKFKTK</sequence>
<organism evidence="1 2">
    <name type="scientific">Caerostris darwini</name>
    <dbReference type="NCBI Taxonomy" id="1538125"/>
    <lineage>
        <taxon>Eukaryota</taxon>
        <taxon>Metazoa</taxon>
        <taxon>Ecdysozoa</taxon>
        <taxon>Arthropoda</taxon>
        <taxon>Chelicerata</taxon>
        <taxon>Arachnida</taxon>
        <taxon>Araneae</taxon>
        <taxon>Araneomorphae</taxon>
        <taxon>Entelegynae</taxon>
        <taxon>Araneoidea</taxon>
        <taxon>Araneidae</taxon>
        <taxon>Caerostris</taxon>
    </lineage>
</organism>
<keyword evidence="2" id="KW-1185">Reference proteome</keyword>
<dbReference type="Proteomes" id="UP001054837">
    <property type="component" value="Unassembled WGS sequence"/>
</dbReference>
<evidence type="ECO:0000313" key="1">
    <source>
        <dbReference type="EMBL" id="GIY77154.1"/>
    </source>
</evidence>
<proteinExistence type="predicted"/>
<dbReference type="EMBL" id="BPLQ01014081">
    <property type="protein sequence ID" value="GIY77154.1"/>
    <property type="molecule type" value="Genomic_DNA"/>
</dbReference>
<gene>
    <name evidence="1" type="ORF">CDAR_300201</name>
</gene>